<dbReference type="SMART" id="SM00448">
    <property type="entry name" value="REC"/>
    <property type="match status" value="1"/>
</dbReference>
<evidence type="ECO:0000313" key="6">
    <source>
        <dbReference type="Proteomes" id="UP000028602"/>
    </source>
</evidence>
<proteinExistence type="predicted"/>
<gene>
    <name evidence="5" type="primary">hnr</name>
    <name evidence="5" type="ORF">GTPT_2117</name>
</gene>
<feature type="domain" description="Response regulatory" evidence="4">
    <location>
        <begin position="9"/>
        <end position="123"/>
    </location>
</feature>
<feature type="modified residue" description="4-aspartylphosphate" evidence="3">
    <location>
        <position position="58"/>
    </location>
</feature>
<dbReference type="Pfam" id="PF00072">
    <property type="entry name" value="Response_reg"/>
    <property type="match status" value="1"/>
</dbReference>
<accession>A0A085JEC0</accession>
<dbReference type="NCBIfam" id="NF007969">
    <property type="entry name" value="PRK10693.1"/>
    <property type="match status" value="1"/>
</dbReference>
<sequence length="338" mass="37528">MSNTLSGKLILVVDDEPVFSSLLCGVLANMGANTLQAINGVTALQMLDQHPVDLIICDLEMPVMRGDKFVQQVRSQGRTLPVIIMTASEDVSEIAGMLRLGVQDVVLKPLDDIPRLREVLLECLYPSMFASKVKEDEQLFDGWDSLIRHPEKAVQLLRQLQPPIRQVLAETRVNYRQLTPTEKPGLVFDIAALSDHQIGFYILDVTRAGDNGVMAALLLRVLFNELLRKKIAGQHQQLPQINTILNDINQLLEDAGMEGQFPLLVGYYNRHLHNLLLIPAGLHSTLTYNGQHQVLETGVPPGTFRKIHASQHSFNLNACECNISGAGGRINLMFSDND</sequence>
<keyword evidence="1" id="KW-0007">Acetylation</keyword>
<dbReference type="InterPro" id="IPR001789">
    <property type="entry name" value="Sig_transdc_resp-reg_receiver"/>
</dbReference>
<reference evidence="5 6" key="1">
    <citation type="submission" date="2014-05" db="EMBL/GenBank/DDBJ databases">
        <title>ATOL: Assembling a taxonomically balanced genome-scale reconstruction of the evolutionary history of the Enterobacteriaceae.</title>
        <authorList>
            <person name="Plunkett G.III."/>
            <person name="Neeno-Eckwall E.C."/>
            <person name="Glasner J.D."/>
            <person name="Perna N.T."/>
        </authorList>
    </citation>
    <scope>NUCLEOTIDE SEQUENCE [LARGE SCALE GENOMIC DNA]</scope>
    <source>
        <strain evidence="5 6">ATCC 33301</strain>
    </source>
</reference>
<dbReference type="Proteomes" id="UP000028602">
    <property type="component" value="Unassembled WGS sequence"/>
</dbReference>
<dbReference type="OrthoDB" id="6399952at2"/>
<evidence type="ECO:0000313" key="5">
    <source>
        <dbReference type="EMBL" id="KFD18816.1"/>
    </source>
</evidence>
<dbReference type="InterPro" id="IPR052048">
    <property type="entry name" value="ST_Response_Regulator"/>
</dbReference>
<dbReference type="CDD" id="cd00156">
    <property type="entry name" value="REC"/>
    <property type="match status" value="1"/>
</dbReference>
<dbReference type="RefSeq" id="WP_025903051.1">
    <property type="nucleotide sequence ID" value="NZ_ATMJ01000024.1"/>
</dbReference>
<dbReference type="InterPro" id="IPR011006">
    <property type="entry name" value="CheY-like_superfamily"/>
</dbReference>
<dbReference type="Gene3D" id="3.40.50.2300">
    <property type="match status" value="1"/>
</dbReference>
<protein>
    <recommendedName>
        <fullName evidence="2">Chemotaxis protein CheY</fullName>
    </recommendedName>
</protein>
<keyword evidence="3" id="KW-0597">Phosphoprotein</keyword>
<keyword evidence="6" id="KW-1185">Reference proteome</keyword>
<dbReference type="Gene3D" id="3.60.40.10">
    <property type="entry name" value="PPM-type phosphatase domain"/>
    <property type="match status" value="1"/>
</dbReference>
<name>A0A085JEC0_9GAMM</name>
<dbReference type="EMBL" id="JMPR01000035">
    <property type="protein sequence ID" value="KFD18816.1"/>
    <property type="molecule type" value="Genomic_DNA"/>
</dbReference>
<dbReference type="InterPro" id="IPR036457">
    <property type="entry name" value="PPM-type-like_dom_sf"/>
</dbReference>
<evidence type="ECO:0000256" key="2">
    <source>
        <dbReference type="ARBA" id="ARBA00040987"/>
    </source>
</evidence>
<evidence type="ECO:0000259" key="4">
    <source>
        <dbReference type="PROSITE" id="PS50110"/>
    </source>
</evidence>
<dbReference type="AlphaFoldDB" id="A0A085JEC0"/>
<dbReference type="GO" id="GO:0000160">
    <property type="term" value="P:phosphorelay signal transduction system"/>
    <property type="evidence" value="ECO:0007669"/>
    <property type="project" value="InterPro"/>
</dbReference>
<organism evidence="5 6">
    <name type="scientific">Tatumella ptyseos ATCC 33301</name>
    <dbReference type="NCBI Taxonomy" id="1005995"/>
    <lineage>
        <taxon>Bacteria</taxon>
        <taxon>Pseudomonadati</taxon>
        <taxon>Pseudomonadota</taxon>
        <taxon>Gammaproteobacteria</taxon>
        <taxon>Enterobacterales</taxon>
        <taxon>Erwiniaceae</taxon>
        <taxon>Tatumella</taxon>
    </lineage>
</organism>
<evidence type="ECO:0000256" key="3">
    <source>
        <dbReference type="PROSITE-ProRule" id="PRU00169"/>
    </source>
</evidence>
<dbReference type="PANTHER" id="PTHR43228">
    <property type="entry name" value="TWO-COMPONENT RESPONSE REGULATOR"/>
    <property type="match status" value="1"/>
</dbReference>
<evidence type="ECO:0000256" key="1">
    <source>
        <dbReference type="ARBA" id="ARBA00022990"/>
    </source>
</evidence>
<dbReference type="eggNOG" id="COG0745">
    <property type="taxonomic scope" value="Bacteria"/>
</dbReference>
<comment type="caution">
    <text evidence="5">The sequence shown here is derived from an EMBL/GenBank/DDBJ whole genome shotgun (WGS) entry which is preliminary data.</text>
</comment>
<dbReference type="PROSITE" id="PS50110">
    <property type="entry name" value="RESPONSE_REGULATORY"/>
    <property type="match status" value="1"/>
</dbReference>
<dbReference type="SUPFAM" id="SSF52172">
    <property type="entry name" value="CheY-like"/>
    <property type="match status" value="1"/>
</dbReference>
<dbReference type="PANTHER" id="PTHR43228:SF1">
    <property type="entry name" value="TWO-COMPONENT RESPONSE REGULATOR ARR22"/>
    <property type="match status" value="1"/>
</dbReference>